<evidence type="ECO:0000256" key="2">
    <source>
        <dbReference type="ARBA" id="ARBA00023002"/>
    </source>
</evidence>
<comment type="similarity">
    <text evidence="1">Belongs to the short-chain dehydrogenases/reductases (SDR) family.</text>
</comment>
<evidence type="ECO:0000313" key="3">
    <source>
        <dbReference type="EMBL" id="KAB2381321.1"/>
    </source>
</evidence>
<keyword evidence="4" id="KW-1185">Reference proteome</keyword>
<dbReference type="PRINTS" id="PR00081">
    <property type="entry name" value="GDHRDH"/>
</dbReference>
<dbReference type="RefSeq" id="WP_151540847.1">
    <property type="nucleotide sequence ID" value="NZ_WBMR01000038.1"/>
</dbReference>
<dbReference type="InterPro" id="IPR036291">
    <property type="entry name" value="NAD(P)-bd_dom_sf"/>
</dbReference>
<protein>
    <submittedName>
        <fullName evidence="3">SDR family oxidoreductase</fullName>
    </submittedName>
</protein>
<keyword evidence="2" id="KW-0560">Oxidoreductase</keyword>
<comment type="caution">
    <text evidence="3">The sequence shown here is derived from an EMBL/GenBank/DDBJ whole genome shotgun (WGS) entry which is preliminary data.</text>
</comment>
<dbReference type="PANTHER" id="PTHR42760">
    <property type="entry name" value="SHORT-CHAIN DEHYDROGENASES/REDUCTASES FAMILY MEMBER"/>
    <property type="match status" value="1"/>
</dbReference>
<dbReference type="Proteomes" id="UP000483004">
    <property type="component" value="Unassembled WGS sequence"/>
</dbReference>
<gene>
    <name evidence="3" type="ORF">F9B16_15900</name>
</gene>
<dbReference type="SUPFAM" id="SSF51735">
    <property type="entry name" value="NAD(P)-binding Rossmann-fold domains"/>
    <property type="match status" value="1"/>
</dbReference>
<dbReference type="Pfam" id="PF13561">
    <property type="entry name" value="adh_short_C2"/>
    <property type="match status" value="1"/>
</dbReference>
<dbReference type="EMBL" id="WBMR01000038">
    <property type="protein sequence ID" value="KAB2381321.1"/>
    <property type="molecule type" value="Genomic_DNA"/>
</dbReference>
<dbReference type="PANTHER" id="PTHR42760:SF135">
    <property type="entry name" value="BLL7886 PROTEIN"/>
    <property type="match status" value="1"/>
</dbReference>
<dbReference type="CDD" id="cd05233">
    <property type="entry name" value="SDR_c"/>
    <property type="match status" value="1"/>
</dbReference>
<dbReference type="OrthoDB" id="4350228at2"/>
<evidence type="ECO:0000313" key="4">
    <source>
        <dbReference type="Proteomes" id="UP000483004"/>
    </source>
</evidence>
<dbReference type="InterPro" id="IPR002347">
    <property type="entry name" value="SDR_fam"/>
</dbReference>
<dbReference type="Gene3D" id="3.40.50.720">
    <property type="entry name" value="NAD(P)-binding Rossmann-like Domain"/>
    <property type="match status" value="1"/>
</dbReference>
<dbReference type="PRINTS" id="PR00080">
    <property type="entry name" value="SDRFAMILY"/>
</dbReference>
<accession>A0A6L3W2P1</accession>
<dbReference type="GO" id="GO:0016616">
    <property type="term" value="F:oxidoreductase activity, acting on the CH-OH group of donors, NAD or NADP as acceptor"/>
    <property type="evidence" value="ECO:0007669"/>
    <property type="project" value="TreeGrafter"/>
</dbReference>
<sequence>MADGTRISVVTGGALGIGGAISRRLAAGGDLVVLNDIDADAAERARRDIEASGGHCVTVIGDIAEDDTVARVTAAALEHGRVDVLVNNVGDFRPSAPSFQDSTPGQWQRLYELNLLHVFKLTHALLPTMIEQKAGSIVNNSTVEAFRGIPQHPVYSAFNAGVSAFTRSLAVAVGRHGVRVNAIAPDLANTEQTPVAWMRRGYDEGLEHTWVPLARFGEPDDYAAVVAFLASGDARFVTGHTIPVDGGTLAASGWFVRADDQGWTNRPHRA</sequence>
<organism evidence="3 4">
    <name type="scientific">Actinomadura montaniterrae</name>
    <dbReference type="NCBI Taxonomy" id="1803903"/>
    <lineage>
        <taxon>Bacteria</taxon>
        <taxon>Bacillati</taxon>
        <taxon>Actinomycetota</taxon>
        <taxon>Actinomycetes</taxon>
        <taxon>Streptosporangiales</taxon>
        <taxon>Thermomonosporaceae</taxon>
        <taxon>Actinomadura</taxon>
    </lineage>
</organism>
<reference evidence="3 4" key="1">
    <citation type="submission" date="2019-09" db="EMBL/GenBank/DDBJ databases">
        <title>Actinomadura physcomitrii sp. nov., a novel actinomycete isolated from moss [Physcomitrium sphaericum (Ludw) Fuernr].</title>
        <authorList>
            <person name="Liu C."/>
            <person name="Zhuang X."/>
        </authorList>
    </citation>
    <scope>NUCLEOTIDE SEQUENCE [LARGE SCALE GENOMIC DNA]</scope>
    <source>
        <strain evidence="3 4">CYP1-1B</strain>
    </source>
</reference>
<evidence type="ECO:0000256" key="1">
    <source>
        <dbReference type="ARBA" id="ARBA00006484"/>
    </source>
</evidence>
<dbReference type="AlphaFoldDB" id="A0A6L3W2P1"/>
<dbReference type="GO" id="GO:0030497">
    <property type="term" value="P:fatty acid elongation"/>
    <property type="evidence" value="ECO:0007669"/>
    <property type="project" value="TreeGrafter"/>
</dbReference>
<dbReference type="FunFam" id="3.40.50.720:FF:000084">
    <property type="entry name" value="Short-chain dehydrogenase reductase"/>
    <property type="match status" value="1"/>
</dbReference>
<name>A0A6L3W2P1_9ACTN</name>
<proteinExistence type="inferred from homology"/>